<keyword evidence="3 10" id="KW-0132">Cell division</keyword>
<evidence type="ECO:0000256" key="11">
    <source>
        <dbReference type="RuleBase" id="RU004136"/>
    </source>
</evidence>
<gene>
    <name evidence="10 14" type="primary">murF</name>
    <name evidence="14" type="ORF">GO621_01575</name>
</gene>
<dbReference type="Pfam" id="PF02875">
    <property type="entry name" value="Mur_ligase_C"/>
    <property type="match status" value="1"/>
</dbReference>
<evidence type="ECO:0000256" key="6">
    <source>
        <dbReference type="ARBA" id="ARBA00022960"/>
    </source>
</evidence>
<comment type="catalytic activity">
    <reaction evidence="10 11">
        <text>D-alanyl-D-alanine + UDP-N-acetyl-alpha-D-muramoyl-L-alanyl-gamma-D-glutamyl-meso-2,6-diaminopimelate + ATP = UDP-N-acetyl-alpha-D-muramoyl-L-alanyl-gamma-D-glutamyl-meso-2,6-diaminopimeloyl-D-alanyl-D-alanine + ADP + phosphate + H(+)</text>
        <dbReference type="Rhea" id="RHEA:28374"/>
        <dbReference type="ChEBI" id="CHEBI:15378"/>
        <dbReference type="ChEBI" id="CHEBI:30616"/>
        <dbReference type="ChEBI" id="CHEBI:43474"/>
        <dbReference type="ChEBI" id="CHEBI:57822"/>
        <dbReference type="ChEBI" id="CHEBI:61386"/>
        <dbReference type="ChEBI" id="CHEBI:83905"/>
        <dbReference type="ChEBI" id="CHEBI:456216"/>
        <dbReference type="EC" id="6.3.2.10"/>
    </reaction>
</comment>
<evidence type="ECO:0000256" key="8">
    <source>
        <dbReference type="ARBA" id="ARBA00023306"/>
    </source>
</evidence>
<evidence type="ECO:0000256" key="5">
    <source>
        <dbReference type="ARBA" id="ARBA00022840"/>
    </source>
</evidence>
<dbReference type="GO" id="GO:0047480">
    <property type="term" value="F:UDP-N-acetylmuramoyl-tripeptide-D-alanyl-D-alanine ligase activity"/>
    <property type="evidence" value="ECO:0007669"/>
    <property type="project" value="UniProtKB-UniRule"/>
</dbReference>
<dbReference type="InterPro" id="IPR004101">
    <property type="entry name" value="Mur_ligase_C"/>
</dbReference>
<dbReference type="GO" id="GO:0051301">
    <property type="term" value="P:cell division"/>
    <property type="evidence" value="ECO:0007669"/>
    <property type="project" value="UniProtKB-KW"/>
</dbReference>
<comment type="similarity">
    <text evidence="10">Belongs to the MurCDEF family. MurF subfamily.</text>
</comment>
<dbReference type="SUPFAM" id="SSF63418">
    <property type="entry name" value="MurE/MurF N-terminal domain"/>
    <property type="match status" value="1"/>
</dbReference>
<keyword evidence="8 10" id="KW-0131">Cell cycle</keyword>
<dbReference type="GO" id="GO:0005737">
    <property type="term" value="C:cytoplasm"/>
    <property type="evidence" value="ECO:0007669"/>
    <property type="project" value="UniProtKB-SubCell"/>
</dbReference>
<dbReference type="PANTHER" id="PTHR43024:SF1">
    <property type="entry name" value="UDP-N-ACETYLMURAMOYL-TRIPEPTIDE--D-ALANYL-D-ALANINE LIGASE"/>
    <property type="match status" value="1"/>
</dbReference>
<evidence type="ECO:0000313" key="15">
    <source>
        <dbReference type="Proteomes" id="UP000462014"/>
    </source>
</evidence>
<dbReference type="InterPro" id="IPR036565">
    <property type="entry name" value="Mur-like_cat_sf"/>
</dbReference>
<keyword evidence="4 10" id="KW-0547">Nucleotide-binding</keyword>
<dbReference type="Pfam" id="PF08245">
    <property type="entry name" value="Mur_ligase_M"/>
    <property type="match status" value="1"/>
</dbReference>
<dbReference type="SUPFAM" id="SSF53244">
    <property type="entry name" value="MurD-like peptide ligases, peptide-binding domain"/>
    <property type="match status" value="1"/>
</dbReference>
<dbReference type="NCBIfam" id="TIGR01143">
    <property type="entry name" value="murF"/>
    <property type="match status" value="1"/>
</dbReference>
<proteinExistence type="inferred from homology"/>
<dbReference type="GO" id="GO:0071555">
    <property type="term" value="P:cell wall organization"/>
    <property type="evidence" value="ECO:0007669"/>
    <property type="project" value="UniProtKB-KW"/>
</dbReference>
<comment type="subcellular location">
    <subcellularLocation>
        <location evidence="10 11">Cytoplasm</location>
    </subcellularLocation>
</comment>
<keyword evidence="15" id="KW-1185">Reference proteome</keyword>
<dbReference type="Gene3D" id="3.40.1390.10">
    <property type="entry name" value="MurE/MurF, N-terminal domain"/>
    <property type="match status" value="1"/>
</dbReference>
<dbReference type="GO" id="GO:0008360">
    <property type="term" value="P:regulation of cell shape"/>
    <property type="evidence" value="ECO:0007669"/>
    <property type="project" value="UniProtKB-KW"/>
</dbReference>
<comment type="pathway">
    <text evidence="10 11">Cell wall biogenesis; peptidoglycan biosynthesis.</text>
</comment>
<dbReference type="GO" id="GO:0009252">
    <property type="term" value="P:peptidoglycan biosynthetic process"/>
    <property type="evidence" value="ECO:0007669"/>
    <property type="project" value="UniProtKB-UniRule"/>
</dbReference>
<reference evidence="14 15" key="1">
    <citation type="submission" date="2019-12" db="EMBL/GenBank/DDBJ databases">
        <title>Mucilaginibacter sp. HMF7410 genome sequencing and assembly.</title>
        <authorList>
            <person name="Kang H."/>
            <person name="Cha I."/>
            <person name="Kim H."/>
            <person name="Joh K."/>
        </authorList>
    </citation>
    <scope>NUCLEOTIDE SEQUENCE [LARGE SCALE GENOMIC DNA]</scope>
    <source>
        <strain evidence="14 15">HMF7410</strain>
    </source>
</reference>
<dbReference type="Proteomes" id="UP000462014">
    <property type="component" value="Unassembled WGS sequence"/>
</dbReference>
<dbReference type="HAMAP" id="MF_02019">
    <property type="entry name" value="MurF"/>
    <property type="match status" value="1"/>
</dbReference>
<evidence type="ECO:0000259" key="13">
    <source>
        <dbReference type="Pfam" id="PF08245"/>
    </source>
</evidence>
<dbReference type="PANTHER" id="PTHR43024">
    <property type="entry name" value="UDP-N-ACETYLMURAMOYL-TRIPEPTIDE--D-ALANYL-D-ALANINE LIGASE"/>
    <property type="match status" value="1"/>
</dbReference>
<dbReference type="SUPFAM" id="SSF53623">
    <property type="entry name" value="MurD-like peptide ligases, catalytic domain"/>
    <property type="match status" value="1"/>
</dbReference>
<dbReference type="InterPro" id="IPR051046">
    <property type="entry name" value="MurCDEF_CellWall_CoF430Synth"/>
</dbReference>
<feature type="binding site" evidence="10">
    <location>
        <begin position="97"/>
        <end position="103"/>
    </location>
    <ligand>
        <name>ATP</name>
        <dbReference type="ChEBI" id="CHEBI:30616"/>
    </ligand>
</feature>
<dbReference type="InterPro" id="IPR036615">
    <property type="entry name" value="Mur_ligase_C_dom_sf"/>
</dbReference>
<evidence type="ECO:0000256" key="9">
    <source>
        <dbReference type="ARBA" id="ARBA00023316"/>
    </source>
</evidence>
<sequence length="436" mass="48246">MITEQLYQIFLQHPQVSTDTRKIAPDSIFFALKGANFNANTFAAQALETGAAYAVIDEAAYCISDRFILVDDVLTALQDLARYYRKQLNIPVIGLTGSNGKTTTKELINSVLSRKFKTYATKGNLNNHIGVPLTLLAISRGTEIAIIEMGANHQQEIAFLCNIAQPTHGLITNIGRAHLEGFGGPEGVKKGKGELFDFLEQSAGTVFVNHDDLILEEMAFHRHFKQVVYYGKDETNVVSGEILENVPLLKIQWQANKANQAPKNEVQTQLTGSYNFDNILAAICIGHHFKLSAEQINSGISRYQPENSRSQIVQTKTNTLICDYYNANPSSMEVAIKNMEAITANKKVLILGDMFELGEHSSAEHELIIKKANEIEADQRIFIGKGFYEHHASFTDTFFETTDAAFMALKTAPVTGATVLVKGSRGMHLETLLELL</sequence>
<dbReference type="RefSeq" id="WP_157563433.1">
    <property type="nucleotide sequence ID" value="NZ_WPIK01000001.1"/>
</dbReference>
<keyword evidence="6 10" id="KW-0133">Cell shape</keyword>
<feature type="domain" description="Mur ligase C-terminal" evidence="12">
    <location>
        <begin position="309"/>
        <end position="425"/>
    </location>
</feature>
<dbReference type="EMBL" id="WPIK01000001">
    <property type="protein sequence ID" value="MVN20224.1"/>
    <property type="molecule type" value="Genomic_DNA"/>
</dbReference>
<dbReference type="GO" id="GO:0005524">
    <property type="term" value="F:ATP binding"/>
    <property type="evidence" value="ECO:0007669"/>
    <property type="project" value="UniProtKB-UniRule"/>
</dbReference>
<feature type="domain" description="Mur ligase central" evidence="13">
    <location>
        <begin position="96"/>
        <end position="285"/>
    </location>
</feature>
<accession>A0A7K1SSK5</accession>
<dbReference type="InterPro" id="IPR035911">
    <property type="entry name" value="MurE/MurF_N"/>
</dbReference>
<organism evidence="14 15">
    <name type="scientific">Mucilaginibacter arboris</name>
    <dbReference type="NCBI Taxonomy" id="2682090"/>
    <lineage>
        <taxon>Bacteria</taxon>
        <taxon>Pseudomonadati</taxon>
        <taxon>Bacteroidota</taxon>
        <taxon>Sphingobacteriia</taxon>
        <taxon>Sphingobacteriales</taxon>
        <taxon>Sphingobacteriaceae</taxon>
        <taxon>Mucilaginibacter</taxon>
    </lineage>
</organism>
<keyword evidence="7 10" id="KW-0573">Peptidoglycan synthesis</keyword>
<evidence type="ECO:0000256" key="2">
    <source>
        <dbReference type="ARBA" id="ARBA00022598"/>
    </source>
</evidence>
<name>A0A7K1SSK5_9SPHI</name>
<evidence type="ECO:0000256" key="10">
    <source>
        <dbReference type="HAMAP-Rule" id="MF_02019"/>
    </source>
</evidence>
<comment type="caution">
    <text evidence="14">The sequence shown here is derived from an EMBL/GenBank/DDBJ whole genome shotgun (WGS) entry which is preliminary data.</text>
</comment>
<keyword evidence="5 10" id="KW-0067">ATP-binding</keyword>
<dbReference type="AlphaFoldDB" id="A0A7K1SSK5"/>
<evidence type="ECO:0000256" key="3">
    <source>
        <dbReference type="ARBA" id="ARBA00022618"/>
    </source>
</evidence>
<dbReference type="InterPro" id="IPR013221">
    <property type="entry name" value="Mur_ligase_cen"/>
</dbReference>
<dbReference type="Gene3D" id="3.90.190.20">
    <property type="entry name" value="Mur ligase, C-terminal domain"/>
    <property type="match status" value="1"/>
</dbReference>
<protein>
    <recommendedName>
        <fullName evidence="10 11">UDP-N-acetylmuramoyl-tripeptide--D-alanyl-D-alanine ligase</fullName>
        <ecNumber evidence="10 11">6.3.2.10</ecNumber>
    </recommendedName>
    <alternativeName>
        <fullName evidence="10">D-alanyl-D-alanine-adding enzyme</fullName>
    </alternativeName>
</protein>
<evidence type="ECO:0000256" key="7">
    <source>
        <dbReference type="ARBA" id="ARBA00022984"/>
    </source>
</evidence>
<keyword evidence="1 10" id="KW-0963">Cytoplasm</keyword>
<dbReference type="InterPro" id="IPR005863">
    <property type="entry name" value="UDP-N-AcMur_synth"/>
</dbReference>
<evidence type="ECO:0000256" key="4">
    <source>
        <dbReference type="ARBA" id="ARBA00022741"/>
    </source>
</evidence>
<dbReference type="Gene3D" id="3.40.1190.10">
    <property type="entry name" value="Mur-like, catalytic domain"/>
    <property type="match status" value="1"/>
</dbReference>
<dbReference type="UniPathway" id="UPA00219"/>
<evidence type="ECO:0000259" key="12">
    <source>
        <dbReference type="Pfam" id="PF02875"/>
    </source>
</evidence>
<dbReference type="EC" id="6.3.2.10" evidence="10 11"/>
<keyword evidence="9 10" id="KW-0961">Cell wall biogenesis/degradation</keyword>
<comment type="function">
    <text evidence="10 11">Involved in cell wall formation. Catalyzes the final step in the synthesis of UDP-N-acetylmuramoyl-pentapeptide, the precursor of murein.</text>
</comment>
<evidence type="ECO:0000256" key="1">
    <source>
        <dbReference type="ARBA" id="ARBA00022490"/>
    </source>
</evidence>
<evidence type="ECO:0000313" key="14">
    <source>
        <dbReference type="EMBL" id="MVN20224.1"/>
    </source>
</evidence>
<keyword evidence="2 10" id="KW-0436">Ligase</keyword>